<reference evidence="1" key="1">
    <citation type="submission" date="2022-10" db="EMBL/GenBank/DDBJ databases">
        <title>The complete genomes of actinobacterial strains from the NBC collection.</title>
        <authorList>
            <person name="Joergensen T.S."/>
            <person name="Alvarez Arevalo M."/>
            <person name="Sterndorff E.B."/>
            <person name="Faurdal D."/>
            <person name="Vuksanovic O."/>
            <person name="Mourched A.-S."/>
            <person name="Charusanti P."/>
            <person name="Shaw S."/>
            <person name="Blin K."/>
            <person name="Weber T."/>
        </authorList>
    </citation>
    <scope>NUCLEOTIDE SEQUENCE</scope>
    <source>
        <strain evidence="1">NBC_00248</strain>
    </source>
</reference>
<evidence type="ECO:0000313" key="2">
    <source>
        <dbReference type="Proteomes" id="UP001432039"/>
    </source>
</evidence>
<gene>
    <name evidence="1" type="ORF">OG517_34405</name>
</gene>
<name>A0ABZ1TMV9_STRVG</name>
<dbReference type="EMBL" id="CP108090">
    <property type="protein sequence ID" value="WUQ16101.1"/>
    <property type="molecule type" value="Genomic_DNA"/>
</dbReference>
<accession>A0ABZ1TMV9</accession>
<dbReference type="SUPFAM" id="SSF51735">
    <property type="entry name" value="NAD(P)-binding Rossmann-fold domains"/>
    <property type="match status" value="1"/>
</dbReference>
<protein>
    <recommendedName>
        <fullName evidence="3">RCK N-terminal domain-containing protein</fullName>
    </recommendedName>
</protein>
<proteinExistence type="predicted"/>
<dbReference type="InterPro" id="IPR036291">
    <property type="entry name" value="NAD(P)-bd_dom_sf"/>
</dbReference>
<dbReference type="Gene3D" id="3.40.50.720">
    <property type="entry name" value="NAD(P)-binding Rossmann-like Domain"/>
    <property type="match status" value="1"/>
</dbReference>
<evidence type="ECO:0008006" key="3">
    <source>
        <dbReference type="Google" id="ProtNLM"/>
    </source>
</evidence>
<sequence>MGVAGAAALALVYEDHDTNVRAALVARRLNPRLRLVIRLYNRKLGRHLEELLDQAAMVAEPGIDLRELNSSTTVLPDADTAAAALAASAVAGTGRVVQADGLLLRAVERTRRASAGRTPCSP</sequence>
<organism evidence="1 2">
    <name type="scientific">Streptomyces virginiae</name>
    <name type="common">Streptomyces cinnamonensis</name>
    <dbReference type="NCBI Taxonomy" id="1961"/>
    <lineage>
        <taxon>Bacteria</taxon>
        <taxon>Bacillati</taxon>
        <taxon>Actinomycetota</taxon>
        <taxon>Actinomycetes</taxon>
        <taxon>Kitasatosporales</taxon>
        <taxon>Streptomycetaceae</taxon>
        <taxon>Streptomyces</taxon>
    </lineage>
</organism>
<keyword evidence="2" id="KW-1185">Reference proteome</keyword>
<evidence type="ECO:0000313" key="1">
    <source>
        <dbReference type="EMBL" id="WUQ16101.1"/>
    </source>
</evidence>
<dbReference type="Proteomes" id="UP001432039">
    <property type="component" value="Chromosome"/>
</dbReference>